<sequence>MGLPGDGAPASEERVCRACSRMAECSRRSCWPSASASELAAPPAQVAARPPEAAAHPARLLSEYWRAGADFAERRDAGASAAAGADVRVEEVSAGDASTAEVRLAEVGAAGAACAGAQDLRA</sequence>
<evidence type="ECO:0000313" key="2">
    <source>
        <dbReference type="Proteomes" id="UP001189429"/>
    </source>
</evidence>
<evidence type="ECO:0000313" key="1">
    <source>
        <dbReference type="EMBL" id="CAK0835330.1"/>
    </source>
</evidence>
<gene>
    <name evidence="1" type="ORF">PCOR1329_LOCUS32323</name>
</gene>
<feature type="non-terminal residue" evidence="1">
    <location>
        <position position="122"/>
    </location>
</feature>
<comment type="caution">
    <text evidence="1">The sequence shown here is derived from an EMBL/GenBank/DDBJ whole genome shotgun (WGS) entry which is preliminary data.</text>
</comment>
<proteinExistence type="predicted"/>
<dbReference type="EMBL" id="CAUYUJ010013047">
    <property type="protein sequence ID" value="CAK0835330.1"/>
    <property type="molecule type" value="Genomic_DNA"/>
</dbReference>
<organism evidence="1 2">
    <name type="scientific">Prorocentrum cordatum</name>
    <dbReference type="NCBI Taxonomy" id="2364126"/>
    <lineage>
        <taxon>Eukaryota</taxon>
        <taxon>Sar</taxon>
        <taxon>Alveolata</taxon>
        <taxon>Dinophyceae</taxon>
        <taxon>Prorocentrales</taxon>
        <taxon>Prorocentraceae</taxon>
        <taxon>Prorocentrum</taxon>
    </lineage>
</organism>
<protein>
    <submittedName>
        <fullName evidence="1">Uncharacterized protein</fullName>
    </submittedName>
</protein>
<name>A0ABN9SSY4_9DINO</name>
<reference evidence="1" key="1">
    <citation type="submission" date="2023-10" db="EMBL/GenBank/DDBJ databases">
        <authorList>
            <person name="Chen Y."/>
            <person name="Shah S."/>
            <person name="Dougan E. K."/>
            <person name="Thang M."/>
            <person name="Chan C."/>
        </authorList>
    </citation>
    <scope>NUCLEOTIDE SEQUENCE [LARGE SCALE GENOMIC DNA]</scope>
</reference>
<dbReference type="Proteomes" id="UP001189429">
    <property type="component" value="Unassembled WGS sequence"/>
</dbReference>
<keyword evidence="2" id="KW-1185">Reference proteome</keyword>
<accession>A0ABN9SSY4</accession>